<organism evidence="1 2">
    <name type="scientific">Dreissena polymorpha</name>
    <name type="common">Zebra mussel</name>
    <name type="synonym">Mytilus polymorpha</name>
    <dbReference type="NCBI Taxonomy" id="45954"/>
    <lineage>
        <taxon>Eukaryota</taxon>
        <taxon>Metazoa</taxon>
        <taxon>Spiralia</taxon>
        <taxon>Lophotrochozoa</taxon>
        <taxon>Mollusca</taxon>
        <taxon>Bivalvia</taxon>
        <taxon>Autobranchia</taxon>
        <taxon>Heteroconchia</taxon>
        <taxon>Euheterodonta</taxon>
        <taxon>Imparidentia</taxon>
        <taxon>Neoheterodontei</taxon>
        <taxon>Myida</taxon>
        <taxon>Dreissenoidea</taxon>
        <taxon>Dreissenidae</taxon>
        <taxon>Dreissena</taxon>
    </lineage>
</organism>
<reference evidence="1" key="1">
    <citation type="journal article" date="2019" name="bioRxiv">
        <title>The Genome of the Zebra Mussel, Dreissena polymorpha: A Resource for Invasive Species Research.</title>
        <authorList>
            <person name="McCartney M.A."/>
            <person name="Auch B."/>
            <person name="Kono T."/>
            <person name="Mallez S."/>
            <person name="Zhang Y."/>
            <person name="Obille A."/>
            <person name="Becker A."/>
            <person name="Abrahante J.E."/>
            <person name="Garbe J."/>
            <person name="Badalamenti J.P."/>
            <person name="Herman A."/>
            <person name="Mangelson H."/>
            <person name="Liachko I."/>
            <person name="Sullivan S."/>
            <person name="Sone E.D."/>
            <person name="Koren S."/>
            <person name="Silverstein K.A.T."/>
            <person name="Beckman K.B."/>
            <person name="Gohl D.M."/>
        </authorList>
    </citation>
    <scope>NUCLEOTIDE SEQUENCE</scope>
    <source>
        <strain evidence="1">Duluth1</strain>
        <tissue evidence="1">Whole animal</tissue>
    </source>
</reference>
<name>A0A9D4D2T1_DREPO</name>
<reference evidence="1" key="2">
    <citation type="submission" date="2020-11" db="EMBL/GenBank/DDBJ databases">
        <authorList>
            <person name="McCartney M.A."/>
            <person name="Auch B."/>
            <person name="Kono T."/>
            <person name="Mallez S."/>
            <person name="Becker A."/>
            <person name="Gohl D.M."/>
            <person name="Silverstein K.A.T."/>
            <person name="Koren S."/>
            <person name="Bechman K.B."/>
            <person name="Herman A."/>
            <person name="Abrahante J.E."/>
            <person name="Garbe J."/>
        </authorList>
    </citation>
    <scope>NUCLEOTIDE SEQUENCE</scope>
    <source>
        <strain evidence="1">Duluth1</strain>
        <tissue evidence="1">Whole animal</tissue>
    </source>
</reference>
<dbReference type="Proteomes" id="UP000828390">
    <property type="component" value="Unassembled WGS sequence"/>
</dbReference>
<dbReference type="EMBL" id="JAIWYP010000011">
    <property type="protein sequence ID" value="KAH3737114.1"/>
    <property type="molecule type" value="Genomic_DNA"/>
</dbReference>
<sequence>MELITHSPLDSEKLELVSRIIPLGLGKASAGVSHYSVLSVLLLIQHSFESCTTGVCVKREWQGVVSIRKDWWI</sequence>
<protein>
    <submittedName>
        <fullName evidence="1">Uncharacterized protein</fullName>
    </submittedName>
</protein>
<keyword evidence="2" id="KW-1185">Reference proteome</keyword>
<evidence type="ECO:0000313" key="2">
    <source>
        <dbReference type="Proteomes" id="UP000828390"/>
    </source>
</evidence>
<comment type="caution">
    <text evidence="1">The sequence shown here is derived from an EMBL/GenBank/DDBJ whole genome shotgun (WGS) entry which is preliminary data.</text>
</comment>
<accession>A0A9D4D2T1</accession>
<proteinExistence type="predicted"/>
<evidence type="ECO:0000313" key="1">
    <source>
        <dbReference type="EMBL" id="KAH3737114.1"/>
    </source>
</evidence>
<dbReference type="AlphaFoldDB" id="A0A9D4D2T1"/>
<gene>
    <name evidence="1" type="ORF">DPMN_043690</name>
</gene>